<protein>
    <submittedName>
        <fullName evidence="15">Iron complex outermembrane receptor protein</fullName>
    </submittedName>
</protein>
<feature type="domain" description="TonB-dependent receptor-like beta-barrel" evidence="13">
    <location>
        <begin position="234"/>
        <end position="686"/>
    </location>
</feature>
<dbReference type="PANTHER" id="PTHR32552:SF81">
    <property type="entry name" value="TONB-DEPENDENT OUTER MEMBRANE RECEPTOR"/>
    <property type="match status" value="1"/>
</dbReference>
<evidence type="ECO:0000256" key="10">
    <source>
        <dbReference type="ARBA" id="ARBA00023237"/>
    </source>
</evidence>
<dbReference type="EMBL" id="JACIDT010000023">
    <property type="protein sequence ID" value="MBB3928396.1"/>
    <property type="molecule type" value="Genomic_DNA"/>
</dbReference>
<proteinExistence type="inferred from homology"/>
<evidence type="ECO:0000256" key="11">
    <source>
        <dbReference type="PROSITE-ProRule" id="PRU01360"/>
    </source>
</evidence>
<keyword evidence="3 11" id="KW-1134">Transmembrane beta strand</keyword>
<dbReference type="Pfam" id="PF00593">
    <property type="entry name" value="TonB_dep_Rec_b-barrel"/>
    <property type="match status" value="1"/>
</dbReference>
<dbReference type="PROSITE" id="PS52016">
    <property type="entry name" value="TONB_DEPENDENT_REC_3"/>
    <property type="match status" value="1"/>
</dbReference>
<dbReference type="Gene3D" id="2.40.170.20">
    <property type="entry name" value="TonB-dependent receptor, beta-barrel domain"/>
    <property type="match status" value="1"/>
</dbReference>
<dbReference type="GO" id="GO:0006826">
    <property type="term" value="P:iron ion transport"/>
    <property type="evidence" value="ECO:0007669"/>
    <property type="project" value="UniProtKB-KW"/>
</dbReference>
<comment type="similarity">
    <text evidence="11 12">Belongs to the TonB-dependent receptor family.</text>
</comment>
<evidence type="ECO:0000313" key="15">
    <source>
        <dbReference type="EMBL" id="MBB3928396.1"/>
    </source>
</evidence>
<keyword evidence="9 11" id="KW-0472">Membrane</keyword>
<keyword evidence="8 12" id="KW-0798">TonB box</keyword>
<dbReference type="InterPro" id="IPR036942">
    <property type="entry name" value="Beta-barrel_TonB_sf"/>
</dbReference>
<evidence type="ECO:0000256" key="8">
    <source>
        <dbReference type="ARBA" id="ARBA00023077"/>
    </source>
</evidence>
<organism evidence="15 16">
    <name type="scientific">Sphingobium jiangsuense</name>
    <dbReference type="NCBI Taxonomy" id="870476"/>
    <lineage>
        <taxon>Bacteria</taxon>
        <taxon>Pseudomonadati</taxon>
        <taxon>Pseudomonadota</taxon>
        <taxon>Alphaproteobacteria</taxon>
        <taxon>Sphingomonadales</taxon>
        <taxon>Sphingomonadaceae</taxon>
        <taxon>Sphingobium</taxon>
    </lineage>
</organism>
<reference evidence="15 16" key="1">
    <citation type="submission" date="2020-08" db="EMBL/GenBank/DDBJ databases">
        <title>Genomic Encyclopedia of Type Strains, Phase IV (KMG-IV): sequencing the most valuable type-strain genomes for metagenomic binning, comparative biology and taxonomic classification.</title>
        <authorList>
            <person name="Goeker M."/>
        </authorList>
    </citation>
    <scope>NUCLEOTIDE SEQUENCE [LARGE SCALE GENOMIC DNA]</scope>
    <source>
        <strain evidence="15 16">DSM 26189</strain>
    </source>
</reference>
<evidence type="ECO:0000256" key="4">
    <source>
        <dbReference type="ARBA" id="ARBA00022496"/>
    </source>
</evidence>
<dbReference type="AlphaFoldDB" id="A0A7W6BJV5"/>
<evidence type="ECO:0000256" key="1">
    <source>
        <dbReference type="ARBA" id="ARBA00004571"/>
    </source>
</evidence>
<gene>
    <name evidence="15" type="ORF">GGR43_004140</name>
</gene>
<evidence type="ECO:0000256" key="3">
    <source>
        <dbReference type="ARBA" id="ARBA00022452"/>
    </source>
</evidence>
<keyword evidence="4" id="KW-0410">Iron transport</keyword>
<feature type="domain" description="TonB-dependent receptor plug" evidence="14">
    <location>
        <begin position="45"/>
        <end position="152"/>
    </location>
</feature>
<dbReference type="SUPFAM" id="SSF56935">
    <property type="entry name" value="Porins"/>
    <property type="match status" value="1"/>
</dbReference>
<comment type="subcellular location">
    <subcellularLocation>
        <location evidence="1 11">Cell outer membrane</location>
        <topology evidence="1 11">Multi-pass membrane protein</topology>
    </subcellularLocation>
</comment>
<sequence length="720" mass="77872">MTSLTAIAAATGAPARAGAAAPEQQQRASINDEIVVTAQRREERLQDVPLSISAVSGEALEKTGTSNINGLATFTPSLTYAEFNASDPNIYIRGIGSHFDGGGLERSVAVFVDDVYLGRAAGGTADIFDLDRVEVLRGPQGTLFGKNTVGGAINLISAAPNATTRFKAGAEVGSYGTINVRGMANAALTDGINGRFSFVSRRHNGYARSALTGNRIEDLQSTALRGALSTEPSDRLKITLSADYYKRTGKGLNKWAVSQVSDAYTRANGPSRRNNYVPDGRQDNEAWGTSLRINYDAGIGDITSITAVRGSHSKIDVALAGVRVDKTRPDISAPFNLVSNAIDEKAVQYSQEFRFASDFSGPFNFLAGAFLYREIVDRDEHSTIVFRTAAADQSDDFRTRSKANSVAAFVDGTLNVSDAFSLTAGIRFTHDHKKFRNVANSNRFPTGGFPFDVTAKYSSDATTPRFTAKYQFNPNSMAYATISRGFKSGGFDGQPTSRLAAVFPVKPEHVTNYEIGTKNSFFDRKLTLDLSAFHMRYTDLQVQSLVDIPGSNVPITALFNAGKSDINGFEVSGSLALARDTRIGFNYGYLDAKFKSDLIISGVNVNGKYLERAPKHTFGVTLNHSSELSDNFALDVNSGLTYSGKYYSEITNNENAAVSAYAVWDGEVRLRSTSANWYVGVWAKNITNTYYPTYVLLTANTGFVNYAAPRTIGGTFGIEF</sequence>
<evidence type="ECO:0000256" key="7">
    <source>
        <dbReference type="ARBA" id="ARBA00023065"/>
    </source>
</evidence>
<keyword evidence="2 11" id="KW-0813">Transport</keyword>
<dbReference type="InterPro" id="IPR039426">
    <property type="entry name" value="TonB-dep_rcpt-like"/>
</dbReference>
<evidence type="ECO:0000259" key="13">
    <source>
        <dbReference type="Pfam" id="PF00593"/>
    </source>
</evidence>
<keyword evidence="7" id="KW-0406">Ion transport</keyword>
<accession>A0A7W6BJV5</accession>
<keyword evidence="6" id="KW-0408">Iron</keyword>
<evidence type="ECO:0000256" key="6">
    <source>
        <dbReference type="ARBA" id="ARBA00023004"/>
    </source>
</evidence>
<keyword evidence="10 11" id="KW-0998">Cell outer membrane</keyword>
<dbReference type="InterPro" id="IPR000531">
    <property type="entry name" value="Beta-barrel_TonB"/>
</dbReference>
<keyword evidence="5 11" id="KW-0812">Transmembrane</keyword>
<evidence type="ECO:0000259" key="14">
    <source>
        <dbReference type="Pfam" id="PF07715"/>
    </source>
</evidence>
<evidence type="ECO:0000256" key="12">
    <source>
        <dbReference type="RuleBase" id="RU003357"/>
    </source>
</evidence>
<dbReference type="Pfam" id="PF07715">
    <property type="entry name" value="Plug"/>
    <property type="match status" value="1"/>
</dbReference>
<comment type="caution">
    <text evidence="15">The sequence shown here is derived from an EMBL/GenBank/DDBJ whole genome shotgun (WGS) entry which is preliminary data.</text>
</comment>
<dbReference type="InterPro" id="IPR012910">
    <property type="entry name" value="Plug_dom"/>
</dbReference>
<keyword evidence="15" id="KW-0675">Receptor</keyword>
<dbReference type="PANTHER" id="PTHR32552">
    <property type="entry name" value="FERRICHROME IRON RECEPTOR-RELATED"/>
    <property type="match status" value="1"/>
</dbReference>
<name>A0A7W6BJV5_9SPHN</name>
<dbReference type="GO" id="GO:0009279">
    <property type="term" value="C:cell outer membrane"/>
    <property type="evidence" value="ECO:0007669"/>
    <property type="project" value="UniProtKB-SubCell"/>
</dbReference>
<keyword evidence="16" id="KW-1185">Reference proteome</keyword>
<evidence type="ECO:0000256" key="2">
    <source>
        <dbReference type="ARBA" id="ARBA00022448"/>
    </source>
</evidence>
<dbReference type="CDD" id="cd01347">
    <property type="entry name" value="ligand_gated_channel"/>
    <property type="match status" value="1"/>
</dbReference>
<evidence type="ECO:0000313" key="16">
    <source>
        <dbReference type="Proteomes" id="UP000571950"/>
    </source>
</evidence>
<dbReference type="Proteomes" id="UP000571950">
    <property type="component" value="Unassembled WGS sequence"/>
</dbReference>
<evidence type="ECO:0000256" key="5">
    <source>
        <dbReference type="ARBA" id="ARBA00022692"/>
    </source>
</evidence>
<evidence type="ECO:0000256" key="9">
    <source>
        <dbReference type="ARBA" id="ARBA00023136"/>
    </source>
</evidence>